<feature type="chain" id="PRO_5042948888" evidence="1">
    <location>
        <begin position="17"/>
        <end position="121"/>
    </location>
</feature>
<sequence>MSTLFISLLVISLIFSTRDYTSPVQAALTTEVTCPHLPCPWPGTCENPRQTWFDYKGKKCPGCKYCDKQVRRDLQREEYVRPAECPLFKCRDPGCSRENYVWRMIDFNGVSCRGCPDCKPL</sequence>
<name>A0AAN8G785_PATCE</name>
<evidence type="ECO:0000256" key="1">
    <source>
        <dbReference type="SAM" id="SignalP"/>
    </source>
</evidence>
<feature type="signal peptide" evidence="1">
    <location>
        <begin position="1"/>
        <end position="16"/>
    </location>
</feature>
<accession>A0AAN8G785</accession>
<evidence type="ECO:0000313" key="2">
    <source>
        <dbReference type="EMBL" id="KAK6166843.1"/>
    </source>
</evidence>
<organism evidence="2 3">
    <name type="scientific">Patella caerulea</name>
    <name type="common">Rayed Mediterranean limpet</name>
    <dbReference type="NCBI Taxonomy" id="87958"/>
    <lineage>
        <taxon>Eukaryota</taxon>
        <taxon>Metazoa</taxon>
        <taxon>Spiralia</taxon>
        <taxon>Lophotrochozoa</taxon>
        <taxon>Mollusca</taxon>
        <taxon>Gastropoda</taxon>
        <taxon>Patellogastropoda</taxon>
        <taxon>Patelloidea</taxon>
        <taxon>Patellidae</taxon>
        <taxon>Patella</taxon>
    </lineage>
</organism>
<proteinExistence type="predicted"/>
<keyword evidence="3" id="KW-1185">Reference proteome</keyword>
<dbReference type="EMBL" id="JAZGQO010000021">
    <property type="protein sequence ID" value="KAK6166843.1"/>
    <property type="molecule type" value="Genomic_DNA"/>
</dbReference>
<keyword evidence="1" id="KW-0732">Signal</keyword>
<comment type="caution">
    <text evidence="2">The sequence shown here is derived from an EMBL/GenBank/DDBJ whole genome shotgun (WGS) entry which is preliminary data.</text>
</comment>
<evidence type="ECO:0000313" key="3">
    <source>
        <dbReference type="Proteomes" id="UP001347796"/>
    </source>
</evidence>
<reference evidence="2 3" key="1">
    <citation type="submission" date="2024-01" db="EMBL/GenBank/DDBJ databases">
        <title>The genome of the rayed Mediterranean limpet Patella caerulea (Linnaeus, 1758).</title>
        <authorList>
            <person name="Anh-Thu Weber A."/>
            <person name="Halstead-Nussloch G."/>
        </authorList>
    </citation>
    <scope>NUCLEOTIDE SEQUENCE [LARGE SCALE GENOMIC DNA]</scope>
    <source>
        <strain evidence="2">AATW-2023a</strain>
        <tissue evidence="2">Whole specimen</tissue>
    </source>
</reference>
<dbReference type="Proteomes" id="UP001347796">
    <property type="component" value="Unassembled WGS sequence"/>
</dbReference>
<protein>
    <submittedName>
        <fullName evidence="2">Uncharacterized protein</fullName>
    </submittedName>
</protein>
<gene>
    <name evidence="2" type="ORF">SNE40_023455</name>
</gene>
<dbReference type="AlphaFoldDB" id="A0AAN8G785"/>